<dbReference type="Proteomes" id="UP000000442">
    <property type="component" value="Chromosome"/>
</dbReference>
<keyword evidence="1" id="KW-0742">SOS response</keyword>
<dbReference type="InterPro" id="IPR001943">
    <property type="entry name" value="UVR_dom"/>
</dbReference>
<protein>
    <submittedName>
        <fullName evidence="3">UvrB5</fullName>
    </submittedName>
</protein>
<evidence type="ECO:0000313" key="3">
    <source>
        <dbReference type="EMBL" id="ACN15721.1"/>
    </source>
</evidence>
<organism evidence="3 4">
    <name type="scientific">Desulforapulum autotrophicum (strain ATCC 43914 / DSM 3382 / VKM B-1955 / HRM2)</name>
    <name type="common">Desulfobacterium autotrophicum</name>
    <dbReference type="NCBI Taxonomy" id="177437"/>
    <lineage>
        <taxon>Bacteria</taxon>
        <taxon>Pseudomonadati</taxon>
        <taxon>Thermodesulfobacteriota</taxon>
        <taxon>Desulfobacteria</taxon>
        <taxon>Desulfobacterales</taxon>
        <taxon>Desulfobacteraceae</taxon>
        <taxon>Desulforapulum</taxon>
    </lineage>
</organism>
<dbReference type="Gene3D" id="4.10.860.10">
    <property type="entry name" value="UVR domain"/>
    <property type="match status" value="1"/>
</dbReference>
<name>C0QHY5_DESAH</name>
<dbReference type="STRING" id="177437.HRM2_26270"/>
<dbReference type="eggNOG" id="COG0556">
    <property type="taxonomic scope" value="Bacteria"/>
</dbReference>
<dbReference type="InterPro" id="IPR036876">
    <property type="entry name" value="UVR_dom_sf"/>
</dbReference>
<gene>
    <name evidence="3" type="primary">uvrB5</name>
    <name evidence="3" type="ordered locus">HRM2_26270</name>
</gene>
<dbReference type="SUPFAM" id="SSF46600">
    <property type="entry name" value="C-terminal UvrC-binding domain of UvrB"/>
    <property type="match status" value="1"/>
</dbReference>
<dbReference type="EMBL" id="CP001087">
    <property type="protein sequence ID" value="ACN15721.1"/>
    <property type="molecule type" value="Genomic_DNA"/>
</dbReference>
<dbReference type="AlphaFoldDB" id="C0QHY5"/>
<evidence type="ECO:0000256" key="1">
    <source>
        <dbReference type="ARBA" id="ARBA00023236"/>
    </source>
</evidence>
<evidence type="ECO:0000313" key="4">
    <source>
        <dbReference type="Proteomes" id="UP000000442"/>
    </source>
</evidence>
<keyword evidence="4" id="KW-1185">Reference proteome</keyword>
<dbReference type="Pfam" id="PF02151">
    <property type="entry name" value="UVR"/>
    <property type="match status" value="1"/>
</dbReference>
<reference evidence="3 4" key="1">
    <citation type="journal article" date="2009" name="Environ. Microbiol.">
        <title>Genome sequence of Desulfobacterium autotrophicum HRM2, a marine sulfate reducer oxidizing organic carbon completely to carbon dioxide.</title>
        <authorList>
            <person name="Strittmatter A.W."/>
            <person name="Liesegang H."/>
            <person name="Rabus R."/>
            <person name="Decker I."/>
            <person name="Amann J."/>
            <person name="Andres S."/>
            <person name="Henne A."/>
            <person name="Fricke W.F."/>
            <person name="Martinez-Arias R."/>
            <person name="Bartels D."/>
            <person name="Goesmann A."/>
            <person name="Krause L."/>
            <person name="Puehler A."/>
            <person name="Klenk H.P."/>
            <person name="Richter M."/>
            <person name="Schuler M."/>
            <person name="Gloeckner F.O."/>
            <person name="Meyerdierks A."/>
            <person name="Gottschalk G."/>
            <person name="Amann R."/>
        </authorList>
    </citation>
    <scope>NUCLEOTIDE SEQUENCE [LARGE SCALE GENOMIC DNA]</scope>
    <source>
        <strain evidence="4">ATCC 43914 / DSM 3382 / HRM2</strain>
    </source>
</reference>
<accession>C0QHY5</accession>
<keyword evidence="1" id="KW-0227">DNA damage</keyword>
<dbReference type="KEGG" id="dat:HRM2_26270"/>
<proteinExistence type="predicted"/>
<evidence type="ECO:0000259" key="2">
    <source>
        <dbReference type="PROSITE" id="PS50151"/>
    </source>
</evidence>
<dbReference type="PROSITE" id="PS50151">
    <property type="entry name" value="UVR"/>
    <property type="match status" value="1"/>
</dbReference>
<feature type="domain" description="UVR" evidence="2">
    <location>
        <begin position="1"/>
        <end position="26"/>
    </location>
</feature>
<sequence>MNEAAETLEFEQAAQYRDKIWELKKIKTAQP</sequence>
<dbReference type="GO" id="GO:0009432">
    <property type="term" value="P:SOS response"/>
    <property type="evidence" value="ECO:0007669"/>
    <property type="project" value="UniProtKB-KW"/>
</dbReference>
<dbReference type="HOGENOM" id="CLU_220538_1_0_7"/>